<keyword evidence="5 9" id="KW-0057">Aromatic amino acid biosynthesis</keyword>
<comment type="pathway">
    <text evidence="1 9">Amino-acid biosynthesis; L-phenylalanine biosynthesis; phenylpyruvate from prephenate: step 1/1.</text>
</comment>
<dbReference type="InterPro" id="IPR008242">
    <property type="entry name" value="Chor_mutase/pphenate_deHydtase"/>
</dbReference>
<dbReference type="PROSITE" id="PS51171">
    <property type="entry name" value="PREPHENATE_DEHYDR_3"/>
    <property type="match status" value="1"/>
</dbReference>
<evidence type="ECO:0000313" key="13">
    <source>
        <dbReference type="EMBL" id="GIF71087.1"/>
    </source>
</evidence>
<dbReference type="InterPro" id="IPR045865">
    <property type="entry name" value="ACT-like_dom_sf"/>
</dbReference>
<dbReference type="SUPFAM" id="SSF53850">
    <property type="entry name" value="Periplasmic binding protein-like II"/>
    <property type="match status" value="1"/>
</dbReference>
<dbReference type="Proteomes" id="UP000604117">
    <property type="component" value="Unassembled WGS sequence"/>
</dbReference>
<dbReference type="Gene3D" id="3.30.70.260">
    <property type="match status" value="1"/>
</dbReference>
<accession>A0ABQ4CIE9</accession>
<dbReference type="PANTHER" id="PTHR21022">
    <property type="entry name" value="PREPHENATE DEHYDRATASE P PROTEIN"/>
    <property type="match status" value="1"/>
</dbReference>
<feature type="region of interest" description="Disordered" evidence="10">
    <location>
        <begin position="305"/>
        <end position="324"/>
    </location>
</feature>
<evidence type="ECO:0000256" key="9">
    <source>
        <dbReference type="RuleBase" id="RU361254"/>
    </source>
</evidence>
<reference evidence="13 14" key="1">
    <citation type="submission" date="2021-01" db="EMBL/GenBank/DDBJ databases">
        <title>Whole genome shotgun sequence of Asanoa siamensis NBRC 107932.</title>
        <authorList>
            <person name="Komaki H."/>
            <person name="Tamura T."/>
        </authorList>
    </citation>
    <scope>NUCLEOTIDE SEQUENCE [LARGE SCALE GENOMIC DNA]</scope>
    <source>
        <strain evidence="13 14">NBRC 107932</strain>
    </source>
</reference>
<dbReference type="InterPro" id="IPR002912">
    <property type="entry name" value="ACT_dom"/>
</dbReference>
<evidence type="ECO:0000259" key="12">
    <source>
        <dbReference type="PROSITE" id="PS51671"/>
    </source>
</evidence>
<dbReference type="PROSITE" id="PS51671">
    <property type="entry name" value="ACT"/>
    <property type="match status" value="1"/>
</dbReference>
<dbReference type="Gene3D" id="3.40.190.10">
    <property type="entry name" value="Periplasmic binding protein-like II"/>
    <property type="match status" value="2"/>
</dbReference>
<dbReference type="PIRSF" id="PIRSF001500">
    <property type="entry name" value="Chor_mut_pdt_Ppr"/>
    <property type="match status" value="1"/>
</dbReference>
<keyword evidence="14" id="KW-1185">Reference proteome</keyword>
<evidence type="ECO:0000313" key="14">
    <source>
        <dbReference type="Proteomes" id="UP000604117"/>
    </source>
</evidence>
<dbReference type="CDD" id="cd04905">
    <property type="entry name" value="ACT_CM-PDT"/>
    <property type="match status" value="1"/>
</dbReference>
<dbReference type="Pfam" id="PF00800">
    <property type="entry name" value="PDT"/>
    <property type="match status" value="1"/>
</dbReference>
<dbReference type="SUPFAM" id="SSF55021">
    <property type="entry name" value="ACT-like"/>
    <property type="match status" value="1"/>
</dbReference>
<evidence type="ECO:0000256" key="8">
    <source>
        <dbReference type="ARBA" id="ARBA00047848"/>
    </source>
</evidence>
<evidence type="ECO:0000256" key="5">
    <source>
        <dbReference type="ARBA" id="ARBA00023141"/>
    </source>
</evidence>
<evidence type="ECO:0000256" key="1">
    <source>
        <dbReference type="ARBA" id="ARBA00004741"/>
    </source>
</evidence>
<organism evidence="13 14">
    <name type="scientific">Asanoa siamensis</name>
    <dbReference type="NCBI Taxonomy" id="926357"/>
    <lineage>
        <taxon>Bacteria</taxon>
        <taxon>Bacillati</taxon>
        <taxon>Actinomycetota</taxon>
        <taxon>Actinomycetes</taxon>
        <taxon>Micromonosporales</taxon>
        <taxon>Micromonosporaceae</taxon>
        <taxon>Asanoa</taxon>
    </lineage>
</organism>
<comment type="catalytic activity">
    <reaction evidence="8 9">
        <text>prephenate + H(+) = 3-phenylpyruvate + CO2 + H2O</text>
        <dbReference type="Rhea" id="RHEA:21648"/>
        <dbReference type="ChEBI" id="CHEBI:15377"/>
        <dbReference type="ChEBI" id="CHEBI:15378"/>
        <dbReference type="ChEBI" id="CHEBI:16526"/>
        <dbReference type="ChEBI" id="CHEBI:18005"/>
        <dbReference type="ChEBI" id="CHEBI:29934"/>
        <dbReference type="EC" id="4.2.1.51"/>
    </reaction>
</comment>
<dbReference type="EMBL" id="BONE01000003">
    <property type="protein sequence ID" value="GIF71087.1"/>
    <property type="molecule type" value="Genomic_DNA"/>
</dbReference>
<evidence type="ECO:0000256" key="7">
    <source>
        <dbReference type="ARBA" id="ARBA00023239"/>
    </source>
</evidence>
<evidence type="ECO:0000256" key="6">
    <source>
        <dbReference type="ARBA" id="ARBA00023222"/>
    </source>
</evidence>
<evidence type="ECO:0000256" key="10">
    <source>
        <dbReference type="SAM" id="MobiDB-lite"/>
    </source>
</evidence>
<dbReference type="InterPro" id="IPR001086">
    <property type="entry name" value="Preph_deHydtase"/>
</dbReference>
<evidence type="ECO:0000256" key="3">
    <source>
        <dbReference type="ARBA" id="ARBA00021872"/>
    </source>
</evidence>
<dbReference type="NCBIfam" id="NF008865">
    <property type="entry name" value="PRK11898.1"/>
    <property type="match status" value="1"/>
</dbReference>
<dbReference type="PANTHER" id="PTHR21022:SF19">
    <property type="entry name" value="PREPHENATE DEHYDRATASE-RELATED"/>
    <property type="match status" value="1"/>
</dbReference>
<keyword evidence="4 9" id="KW-0028">Amino-acid biosynthesis</keyword>
<evidence type="ECO:0000256" key="2">
    <source>
        <dbReference type="ARBA" id="ARBA00013147"/>
    </source>
</evidence>
<protein>
    <recommendedName>
        <fullName evidence="3 9">Prephenate dehydratase</fullName>
        <shortName evidence="9">PDT</shortName>
        <ecNumber evidence="2 9">4.2.1.51</ecNumber>
    </recommendedName>
</protein>
<dbReference type="CDD" id="cd13632">
    <property type="entry name" value="PBP2_Aa-PDT_like"/>
    <property type="match status" value="1"/>
</dbReference>
<dbReference type="PROSITE" id="PS00858">
    <property type="entry name" value="PREPHENATE_DEHYDR_2"/>
    <property type="match status" value="1"/>
</dbReference>
<feature type="domain" description="ACT" evidence="12">
    <location>
        <begin position="225"/>
        <end position="302"/>
    </location>
</feature>
<keyword evidence="7 9" id="KW-0456">Lyase</keyword>
<dbReference type="InterPro" id="IPR018528">
    <property type="entry name" value="Preph_deHydtase_CS"/>
</dbReference>
<proteinExistence type="predicted"/>
<comment type="caution">
    <text evidence="13">The sequence shown here is derived from an EMBL/GenBank/DDBJ whole genome shotgun (WGS) entry which is preliminary data.</text>
</comment>
<dbReference type="Pfam" id="PF01842">
    <property type="entry name" value="ACT"/>
    <property type="match status" value="1"/>
</dbReference>
<evidence type="ECO:0000259" key="11">
    <source>
        <dbReference type="PROSITE" id="PS51171"/>
    </source>
</evidence>
<dbReference type="EC" id="4.2.1.51" evidence="2 9"/>
<gene>
    <name evidence="9" type="primary">pheA</name>
    <name evidence="13" type="ORF">Asi02nite_06050</name>
</gene>
<sequence length="339" mass="35508">MAVGGALATNPFARSALSADYAGFMPGTPPTRYVFLGPEGTFAEQALRTIPAAERGQRTPARSVGEALDAVRSGDADAALVPLENSIGGGVGVTLDEMAAGSPLVITREVVLPVEFVLAARPGVALRDIRSVAAHPQASTQCRGWLRDNLPDAVVVDVLSNGAAARSAAAGEHDAAICAPIGATQQRLTVLAEKIADHGDAVTRFVLVSRPGTPPPPTGDDRTSLAVYIAHDRVGALLGVLMELAVRGVNLTRIESRPTGEALGRYAFFLDCTGHVADDRMGEALRGLRRVSADVRFLGSYPRHRLTDAQSDDPVPAPPGQSDLDYADAAAWLDRIRKG</sequence>
<keyword evidence="6 9" id="KW-0584">Phenylalanine biosynthesis</keyword>
<evidence type="ECO:0000256" key="4">
    <source>
        <dbReference type="ARBA" id="ARBA00022605"/>
    </source>
</evidence>
<name>A0ABQ4CIE9_9ACTN</name>
<feature type="domain" description="Prephenate dehydratase" evidence="11">
    <location>
        <begin position="32"/>
        <end position="210"/>
    </location>
</feature>